<evidence type="ECO:0000256" key="2">
    <source>
        <dbReference type="SAM" id="Phobius"/>
    </source>
</evidence>
<dbReference type="RefSeq" id="WP_094661231.1">
    <property type="nucleotide sequence ID" value="NZ_JBKZBO010000024.1"/>
</dbReference>
<protein>
    <submittedName>
        <fullName evidence="4">LytR cell envelope-related transcriptional attenuator</fullName>
    </submittedName>
</protein>
<keyword evidence="2" id="KW-0812">Transmembrane</keyword>
<dbReference type="Gene3D" id="3.30.70.2390">
    <property type="match status" value="1"/>
</dbReference>
<evidence type="ECO:0000259" key="3">
    <source>
        <dbReference type="Pfam" id="PF13399"/>
    </source>
</evidence>
<keyword evidence="2" id="KW-1133">Transmembrane helix</keyword>
<organism evidence="4 5">
    <name type="scientific">Pseudoscardovia radai</name>
    <dbReference type="NCBI Taxonomy" id="987066"/>
    <lineage>
        <taxon>Bacteria</taxon>
        <taxon>Bacillati</taxon>
        <taxon>Actinomycetota</taxon>
        <taxon>Actinomycetes</taxon>
        <taxon>Bifidobacteriales</taxon>
        <taxon>Bifidobacteriaceae</taxon>
        <taxon>Pseudoscardovia</taxon>
    </lineage>
</organism>
<sequence>MAGRISSNEREARKLFVHDRHRMAITIAIAILVLALVISIPTAAGLFDKTSEAEAVPNYGVTAPCVATGTAAVDPSKITVRVLNGTDKSGLATAVASELQSRGFINQGVDNFPDGVIDRTEIRFGKNAVAEAYTLLGHFNDAILRMDDRQDALIDVVIGESFYDLLDTDQVTTLPGSTLESIKGCVSADSITDLPTAVAHTEVAVGSTAGSGTAGDALPSDAQSAAAESGEDGSSSDASSSQ</sequence>
<evidence type="ECO:0000313" key="5">
    <source>
        <dbReference type="Proteomes" id="UP000216725"/>
    </source>
</evidence>
<name>A0A261EUM4_9BIFI</name>
<comment type="caution">
    <text evidence="4">The sequence shown here is derived from an EMBL/GenBank/DDBJ whole genome shotgun (WGS) entry which is preliminary data.</text>
</comment>
<dbReference type="Proteomes" id="UP000216725">
    <property type="component" value="Unassembled WGS sequence"/>
</dbReference>
<keyword evidence="5" id="KW-1185">Reference proteome</keyword>
<feature type="region of interest" description="Disordered" evidence="1">
    <location>
        <begin position="208"/>
        <end position="242"/>
    </location>
</feature>
<dbReference type="InterPro" id="IPR027381">
    <property type="entry name" value="LytR/CpsA/Psr_C"/>
</dbReference>
<proteinExistence type="predicted"/>
<feature type="domain" description="LytR/CpsA/Psr regulator C-terminal" evidence="3">
    <location>
        <begin position="78"/>
        <end position="162"/>
    </location>
</feature>
<accession>A0A261EUM4</accession>
<dbReference type="AlphaFoldDB" id="A0A261EUM4"/>
<reference evidence="4 5" key="1">
    <citation type="journal article" date="2017" name="BMC Genomics">
        <title>Comparative genomic and phylogenomic analyses of the Bifidobacteriaceae family.</title>
        <authorList>
            <person name="Lugli G.A."/>
            <person name="Milani C."/>
            <person name="Turroni F."/>
            <person name="Duranti S."/>
            <person name="Mancabelli L."/>
            <person name="Mangifesta M."/>
            <person name="Ferrario C."/>
            <person name="Modesto M."/>
            <person name="Mattarelli P."/>
            <person name="Jiri K."/>
            <person name="van Sinderen D."/>
            <person name="Ventura M."/>
        </authorList>
    </citation>
    <scope>NUCLEOTIDE SEQUENCE [LARGE SCALE GENOMIC DNA]</scope>
    <source>
        <strain evidence="4 5">DSM 24742</strain>
    </source>
</reference>
<dbReference type="EMBL" id="MWWR01000015">
    <property type="protein sequence ID" value="OZG50571.1"/>
    <property type="molecule type" value="Genomic_DNA"/>
</dbReference>
<feature type="transmembrane region" description="Helical" evidence="2">
    <location>
        <begin position="23"/>
        <end position="47"/>
    </location>
</feature>
<dbReference type="OrthoDB" id="3267444at2"/>
<evidence type="ECO:0000256" key="1">
    <source>
        <dbReference type="SAM" id="MobiDB-lite"/>
    </source>
</evidence>
<evidence type="ECO:0000313" key="4">
    <source>
        <dbReference type="EMBL" id="OZG50571.1"/>
    </source>
</evidence>
<dbReference type="Pfam" id="PF13399">
    <property type="entry name" value="LytR_C"/>
    <property type="match status" value="1"/>
</dbReference>
<keyword evidence="2" id="KW-0472">Membrane</keyword>
<gene>
    <name evidence="4" type="ORF">PSRA_1426</name>
</gene>